<comment type="caution">
    <text evidence="2">The sequence shown here is derived from an EMBL/GenBank/DDBJ whole genome shotgun (WGS) entry which is preliminary data.</text>
</comment>
<gene>
    <name evidence="2" type="ORF">EVAR_96671_1</name>
</gene>
<accession>A0A4C1WJZ9</accession>
<dbReference type="AlphaFoldDB" id="A0A4C1WJZ9"/>
<sequence length="109" mass="11947">MAAGAFDLGFGGFRRIRRAKNTNLDIKLLIRFYASYDRLFVREGKWESRRASKNGGLLKRLEGVSDVTEKNFGGGVSGVTIKNSPQKKAPAAVNTQARRGAPPHANNNN</sequence>
<name>A0A4C1WJZ9_EUMVA</name>
<proteinExistence type="predicted"/>
<evidence type="ECO:0000313" key="3">
    <source>
        <dbReference type="Proteomes" id="UP000299102"/>
    </source>
</evidence>
<dbReference type="EMBL" id="BGZK01000566">
    <property type="protein sequence ID" value="GBP50435.1"/>
    <property type="molecule type" value="Genomic_DNA"/>
</dbReference>
<keyword evidence="3" id="KW-1185">Reference proteome</keyword>
<evidence type="ECO:0000313" key="2">
    <source>
        <dbReference type="EMBL" id="GBP50435.1"/>
    </source>
</evidence>
<dbReference type="Proteomes" id="UP000299102">
    <property type="component" value="Unassembled WGS sequence"/>
</dbReference>
<organism evidence="2 3">
    <name type="scientific">Eumeta variegata</name>
    <name type="common">Bagworm moth</name>
    <name type="synonym">Eumeta japonica</name>
    <dbReference type="NCBI Taxonomy" id="151549"/>
    <lineage>
        <taxon>Eukaryota</taxon>
        <taxon>Metazoa</taxon>
        <taxon>Ecdysozoa</taxon>
        <taxon>Arthropoda</taxon>
        <taxon>Hexapoda</taxon>
        <taxon>Insecta</taxon>
        <taxon>Pterygota</taxon>
        <taxon>Neoptera</taxon>
        <taxon>Endopterygota</taxon>
        <taxon>Lepidoptera</taxon>
        <taxon>Glossata</taxon>
        <taxon>Ditrysia</taxon>
        <taxon>Tineoidea</taxon>
        <taxon>Psychidae</taxon>
        <taxon>Oiketicinae</taxon>
        <taxon>Eumeta</taxon>
    </lineage>
</organism>
<reference evidence="2 3" key="1">
    <citation type="journal article" date="2019" name="Commun. Biol.">
        <title>The bagworm genome reveals a unique fibroin gene that provides high tensile strength.</title>
        <authorList>
            <person name="Kono N."/>
            <person name="Nakamura H."/>
            <person name="Ohtoshi R."/>
            <person name="Tomita M."/>
            <person name="Numata K."/>
            <person name="Arakawa K."/>
        </authorList>
    </citation>
    <scope>NUCLEOTIDE SEQUENCE [LARGE SCALE GENOMIC DNA]</scope>
</reference>
<evidence type="ECO:0000256" key="1">
    <source>
        <dbReference type="SAM" id="MobiDB-lite"/>
    </source>
</evidence>
<feature type="region of interest" description="Disordered" evidence="1">
    <location>
        <begin position="74"/>
        <end position="109"/>
    </location>
</feature>
<protein>
    <submittedName>
        <fullName evidence="2">Uncharacterized protein</fullName>
    </submittedName>
</protein>